<feature type="region of interest" description="Disordered" evidence="1">
    <location>
        <begin position="93"/>
        <end position="118"/>
    </location>
</feature>
<dbReference type="Proteomes" id="UP001524501">
    <property type="component" value="Unassembled WGS sequence"/>
</dbReference>
<keyword evidence="3" id="KW-1185">Reference proteome</keyword>
<evidence type="ECO:0000313" key="2">
    <source>
        <dbReference type="EMBL" id="MCQ4120438.1"/>
    </source>
</evidence>
<evidence type="ECO:0000313" key="3">
    <source>
        <dbReference type="Proteomes" id="UP001524501"/>
    </source>
</evidence>
<protein>
    <submittedName>
        <fullName evidence="2">Terminase</fullName>
    </submittedName>
</protein>
<sequence length="118" mass="12774">MSQTRTPAGLRAAGKRLWSSTTDEFELAEHERGLLLQACRTADALDALQKVLERDGVLNESSQGTRVHPALPELRQQRIAFARLVAALGLESGVQEDSAPKQPRRAPRGVYGITGAVS</sequence>
<dbReference type="EMBL" id="JANFQF010000011">
    <property type="protein sequence ID" value="MCQ4120438.1"/>
    <property type="molecule type" value="Genomic_DNA"/>
</dbReference>
<gene>
    <name evidence="2" type="ORF">NOF53_14880</name>
</gene>
<evidence type="ECO:0000256" key="1">
    <source>
        <dbReference type="SAM" id="MobiDB-lite"/>
    </source>
</evidence>
<organism evidence="2 3">
    <name type="scientific">Rhodococcus tibetensis</name>
    <dbReference type="NCBI Taxonomy" id="2965064"/>
    <lineage>
        <taxon>Bacteria</taxon>
        <taxon>Bacillati</taxon>
        <taxon>Actinomycetota</taxon>
        <taxon>Actinomycetes</taxon>
        <taxon>Mycobacteriales</taxon>
        <taxon>Nocardiaceae</taxon>
        <taxon>Rhodococcus</taxon>
    </lineage>
</organism>
<name>A0ABT1QDU6_9NOCA</name>
<proteinExistence type="predicted"/>
<comment type="caution">
    <text evidence="2">The sequence shown here is derived from an EMBL/GenBank/DDBJ whole genome shotgun (WGS) entry which is preliminary data.</text>
</comment>
<dbReference type="RefSeq" id="WP_255969788.1">
    <property type="nucleotide sequence ID" value="NZ_JANFQF010000011.1"/>
</dbReference>
<accession>A0ABT1QDU6</accession>
<reference evidence="2 3" key="1">
    <citation type="submission" date="2022-07" db="EMBL/GenBank/DDBJ databases">
        <title>Degradation activity of malathion, p-nitrophenol and potential low-temperature adaptation strategy of Rhodococcus sp. FXJ9.536.</title>
        <authorList>
            <person name="Huang J."/>
            <person name="Huang Y."/>
        </authorList>
    </citation>
    <scope>NUCLEOTIDE SEQUENCE [LARGE SCALE GENOMIC DNA]</scope>
    <source>
        <strain evidence="2 3">FXJ9.536</strain>
    </source>
</reference>